<comment type="caution">
    <text evidence="2">The sequence shown here is derived from an EMBL/GenBank/DDBJ whole genome shotgun (WGS) entry which is preliminary data.</text>
</comment>
<dbReference type="AlphaFoldDB" id="A0A1U7LSU7"/>
<feature type="region of interest" description="Disordered" evidence="1">
    <location>
        <begin position="1"/>
        <end position="54"/>
    </location>
</feature>
<name>A0A1U7LSU7_NEOID</name>
<organism evidence="2 3">
    <name type="scientific">Neolecta irregularis (strain DAH-3)</name>
    <dbReference type="NCBI Taxonomy" id="1198029"/>
    <lineage>
        <taxon>Eukaryota</taxon>
        <taxon>Fungi</taxon>
        <taxon>Dikarya</taxon>
        <taxon>Ascomycota</taxon>
        <taxon>Taphrinomycotina</taxon>
        <taxon>Neolectales</taxon>
        <taxon>Neolectaceae</taxon>
        <taxon>Neolecta</taxon>
    </lineage>
</organism>
<protein>
    <submittedName>
        <fullName evidence="2">Uncharacterized protein</fullName>
    </submittedName>
</protein>
<accession>A0A1U7LSU7</accession>
<sequence>MLILDETPSTKPDTEAEAETEMDVRRPPSSWKTTSFTAEPGGAVTTQNSAAPAPVEATGDVTLLNPSLLGVIEQGIPRHPWPLHSSLAPKSGSLPACLASLMKIGFQLSVE</sequence>
<proteinExistence type="predicted"/>
<evidence type="ECO:0000313" key="2">
    <source>
        <dbReference type="EMBL" id="OLL25688.1"/>
    </source>
</evidence>
<reference evidence="2 3" key="1">
    <citation type="submission" date="2016-04" db="EMBL/GenBank/DDBJ databases">
        <title>Evolutionary innovation and constraint leading to complex multicellularity in the Ascomycota.</title>
        <authorList>
            <person name="Cisse O."/>
            <person name="Nguyen A."/>
            <person name="Hewitt D.A."/>
            <person name="Jedd G."/>
            <person name="Stajich J.E."/>
        </authorList>
    </citation>
    <scope>NUCLEOTIDE SEQUENCE [LARGE SCALE GENOMIC DNA]</scope>
    <source>
        <strain evidence="2 3">DAH-3</strain>
    </source>
</reference>
<keyword evidence="3" id="KW-1185">Reference proteome</keyword>
<dbReference type="Proteomes" id="UP000186594">
    <property type="component" value="Unassembled WGS sequence"/>
</dbReference>
<dbReference type="EMBL" id="LXFE01000332">
    <property type="protein sequence ID" value="OLL25688.1"/>
    <property type="molecule type" value="Genomic_DNA"/>
</dbReference>
<evidence type="ECO:0000256" key="1">
    <source>
        <dbReference type="SAM" id="MobiDB-lite"/>
    </source>
</evidence>
<gene>
    <name evidence="2" type="ORF">NEOLI_000871</name>
</gene>
<evidence type="ECO:0000313" key="3">
    <source>
        <dbReference type="Proteomes" id="UP000186594"/>
    </source>
</evidence>